<name>A0A6V7WVI7_MELEN</name>
<accession>A0A6V7WVI7</accession>
<protein>
    <submittedName>
        <fullName evidence="1">Uncharacterized protein</fullName>
    </submittedName>
</protein>
<dbReference type="Proteomes" id="UP000580250">
    <property type="component" value="Unassembled WGS sequence"/>
</dbReference>
<dbReference type="AlphaFoldDB" id="A0A6V7WVI7"/>
<proteinExistence type="predicted"/>
<reference evidence="1 2" key="1">
    <citation type="submission" date="2020-08" db="EMBL/GenBank/DDBJ databases">
        <authorList>
            <person name="Koutsovoulos G."/>
            <person name="Danchin GJ E."/>
        </authorList>
    </citation>
    <scope>NUCLEOTIDE SEQUENCE [LARGE SCALE GENOMIC DNA]</scope>
</reference>
<evidence type="ECO:0000313" key="1">
    <source>
        <dbReference type="EMBL" id="CAD2190997.1"/>
    </source>
</evidence>
<organism evidence="1 2">
    <name type="scientific">Meloidogyne enterolobii</name>
    <name type="common">Root-knot nematode worm</name>
    <name type="synonym">Meloidogyne mayaguensis</name>
    <dbReference type="NCBI Taxonomy" id="390850"/>
    <lineage>
        <taxon>Eukaryota</taxon>
        <taxon>Metazoa</taxon>
        <taxon>Ecdysozoa</taxon>
        <taxon>Nematoda</taxon>
        <taxon>Chromadorea</taxon>
        <taxon>Rhabditida</taxon>
        <taxon>Tylenchina</taxon>
        <taxon>Tylenchomorpha</taxon>
        <taxon>Tylenchoidea</taxon>
        <taxon>Meloidogynidae</taxon>
        <taxon>Meloidogyninae</taxon>
        <taxon>Meloidogyne</taxon>
    </lineage>
</organism>
<comment type="caution">
    <text evidence="1">The sequence shown here is derived from an EMBL/GenBank/DDBJ whole genome shotgun (WGS) entry which is preliminary data.</text>
</comment>
<dbReference type="EMBL" id="CAJEWN010000847">
    <property type="protein sequence ID" value="CAD2190997.1"/>
    <property type="molecule type" value="Genomic_DNA"/>
</dbReference>
<gene>
    <name evidence="1" type="ORF">MENT_LOCUS43820</name>
</gene>
<evidence type="ECO:0000313" key="2">
    <source>
        <dbReference type="Proteomes" id="UP000580250"/>
    </source>
</evidence>
<sequence>MTSDRCDEKIPLYTFTLHTFPIRGLYNIVMLDPALINDQNIPIICFVTDILSKNSKLLSLIITKHFNIFNII</sequence>